<gene>
    <name evidence="1" type="ORF">ABT39_MTgene4403</name>
</gene>
<protein>
    <submittedName>
        <fullName evidence="1">Uncharacterized protein</fullName>
    </submittedName>
</protein>
<dbReference type="AlphaFoldDB" id="A0A101M123"/>
<name>A0A101M123_PICGL</name>
<sequence length="66" mass="7131">MLLVHGYLDQDQLAMHNVLLSFGQLPYSELKLENLKQAIIGTVSLAGSASRSVTRFGYGFGVKGSC</sequence>
<evidence type="ECO:0000313" key="1">
    <source>
        <dbReference type="EMBL" id="KUM49066.1"/>
    </source>
</evidence>
<keyword evidence="1" id="KW-0496">Mitochondrion</keyword>
<proteinExistence type="predicted"/>
<comment type="caution">
    <text evidence="1">The sequence shown here is derived from an EMBL/GenBank/DDBJ whole genome shotgun (WGS) entry which is preliminary data.</text>
</comment>
<reference evidence="1" key="1">
    <citation type="journal article" date="2015" name="Genome Biol. Evol.">
        <title>Organellar Genomes of White Spruce (Picea glauca): Assembly and Annotation.</title>
        <authorList>
            <person name="Jackman S.D."/>
            <person name="Warren R.L."/>
            <person name="Gibb E.A."/>
            <person name="Vandervalk B.P."/>
            <person name="Mohamadi H."/>
            <person name="Chu J."/>
            <person name="Raymond A."/>
            <person name="Pleasance S."/>
            <person name="Coope R."/>
            <person name="Wildung M.R."/>
            <person name="Ritland C.E."/>
            <person name="Bousquet J."/>
            <person name="Jones S.J."/>
            <person name="Bohlmann J."/>
            <person name="Birol I."/>
        </authorList>
    </citation>
    <scope>NUCLEOTIDE SEQUENCE [LARGE SCALE GENOMIC DNA]</scope>
    <source>
        <tissue evidence="1">Flushing bud</tissue>
    </source>
</reference>
<dbReference type="EMBL" id="LKAM01000004">
    <property type="protein sequence ID" value="KUM49066.1"/>
    <property type="molecule type" value="Genomic_DNA"/>
</dbReference>
<accession>A0A101M123</accession>
<organism evidence="1">
    <name type="scientific">Picea glauca</name>
    <name type="common">White spruce</name>
    <name type="synonym">Pinus glauca</name>
    <dbReference type="NCBI Taxonomy" id="3330"/>
    <lineage>
        <taxon>Eukaryota</taxon>
        <taxon>Viridiplantae</taxon>
        <taxon>Streptophyta</taxon>
        <taxon>Embryophyta</taxon>
        <taxon>Tracheophyta</taxon>
        <taxon>Spermatophyta</taxon>
        <taxon>Pinopsida</taxon>
        <taxon>Pinidae</taxon>
        <taxon>Conifers I</taxon>
        <taxon>Pinales</taxon>
        <taxon>Pinaceae</taxon>
        <taxon>Picea</taxon>
    </lineage>
</organism>
<geneLocation type="mitochondrion" evidence="1"/>